<dbReference type="InterPro" id="IPR001173">
    <property type="entry name" value="Glyco_trans_2-like"/>
</dbReference>
<dbReference type="InterPro" id="IPR029044">
    <property type="entry name" value="Nucleotide-diphossugar_trans"/>
</dbReference>
<dbReference type="AlphaFoldDB" id="H0UKI5"/>
<dbReference type="PANTHER" id="PTHR43630:SF2">
    <property type="entry name" value="GLYCOSYLTRANSFERASE"/>
    <property type="match status" value="1"/>
</dbReference>
<keyword evidence="2" id="KW-0808">Transferase</keyword>
<dbReference type="OrthoDB" id="9815923at2"/>
<dbReference type="GO" id="GO:0016740">
    <property type="term" value="F:transferase activity"/>
    <property type="evidence" value="ECO:0007669"/>
    <property type="project" value="UniProtKB-KW"/>
</dbReference>
<feature type="domain" description="Glycosyltransferase 2-like" evidence="1">
    <location>
        <begin position="6"/>
        <end position="140"/>
    </location>
</feature>
<dbReference type="HOGENOM" id="CLU_065962_1_0_0"/>
<dbReference type="Pfam" id="PF00535">
    <property type="entry name" value="Glycos_transf_2"/>
    <property type="match status" value="1"/>
</dbReference>
<proteinExistence type="predicted"/>
<reference evidence="2 3" key="1">
    <citation type="submission" date="2011-11" db="EMBL/GenBank/DDBJ databases">
        <title>The Noncontiguous Finished genome of Jonquetella anthropi DSM 22815.</title>
        <authorList>
            <consortium name="US DOE Joint Genome Institute (JGI-PGF)"/>
            <person name="Lucas S."/>
            <person name="Copeland A."/>
            <person name="Lapidus A."/>
            <person name="Glavina del Rio T."/>
            <person name="Dalin E."/>
            <person name="Tice H."/>
            <person name="Bruce D."/>
            <person name="Goodwin L."/>
            <person name="Pitluck S."/>
            <person name="Peters L."/>
            <person name="Mikhailova N."/>
            <person name="Held B."/>
            <person name="Kyrpides N."/>
            <person name="Mavromatis K."/>
            <person name="Ivanova N."/>
            <person name="Markowitz V."/>
            <person name="Cheng J.-F."/>
            <person name="Hugenholtz P."/>
            <person name="Woyke T."/>
            <person name="Wu D."/>
            <person name="Gronow S."/>
            <person name="Wellnitz S."/>
            <person name="Brambilla E."/>
            <person name="Klenk H.-P."/>
            <person name="Eisen J.A."/>
        </authorList>
    </citation>
    <scope>NUCLEOTIDE SEQUENCE [LARGE SCALE GENOMIC DNA]</scope>
    <source>
        <strain evidence="2 3">DSM 22815</strain>
    </source>
</reference>
<dbReference type="Proteomes" id="UP000003806">
    <property type="component" value="Chromosome"/>
</dbReference>
<evidence type="ECO:0000313" key="2">
    <source>
        <dbReference type="EMBL" id="EHM13194.1"/>
    </source>
</evidence>
<sequence length="257" mass="29970">MTVKLSLFILAQNEERRLPRTLQAVAPLADEIVLIDSGSTDRTVEIAEQFGARVIYHPWKDVGDQVKFGQDQCSNDWLLRLDADEVLTPELQQEIRKIKEHPDCDGYKLRICDVFPGTRPNRWVKHYKLIRLYNRRKFTMAGRIGHDDVDPLVPDATSRVLHGLVAHYSQLSISHTVGKYNLATDRRVNECERKGVHYSPWRMVGALSGNFLRVYFLDRFFLLGWWGFIHSVRIGHMRFLKFAKWYERGHSAGWFDS</sequence>
<dbReference type="CDD" id="cd02511">
    <property type="entry name" value="Beta4Glucosyltransferase"/>
    <property type="match status" value="1"/>
</dbReference>
<dbReference type="STRING" id="885272.JonanDRAFT_0816"/>
<organism evidence="2 3">
    <name type="scientific">Jonquetella anthropi DSM 22815</name>
    <dbReference type="NCBI Taxonomy" id="885272"/>
    <lineage>
        <taxon>Bacteria</taxon>
        <taxon>Thermotogati</taxon>
        <taxon>Synergistota</taxon>
        <taxon>Synergistia</taxon>
        <taxon>Synergistales</taxon>
        <taxon>Dethiosulfovibrionaceae</taxon>
        <taxon>Jonquetella</taxon>
    </lineage>
</organism>
<keyword evidence="3" id="KW-1185">Reference proteome</keyword>
<gene>
    <name evidence="2" type="ORF">JonanDRAFT_0816</name>
</gene>
<dbReference type="Gene3D" id="3.90.550.10">
    <property type="entry name" value="Spore Coat Polysaccharide Biosynthesis Protein SpsA, Chain A"/>
    <property type="match status" value="1"/>
</dbReference>
<evidence type="ECO:0000259" key="1">
    <source>
        <dbReference type="Pfam" id="PF00535"/>
    </source>
</evidence>
<dbReference type="RefSeq" id="WP_008522882.1">
    <property type="nucleotide sequence ID" value="NZ_CM001376.1"/>
</dbReference>
<dbReference type="EMBL" id="CM001376">
    <property type="protein sequence ID" value="EHM13194.1"/>
    <property type="molecule type" value="Genomic_DNA"/>
</dbReference>
<dbReference type="PANTHER" id="PTHR43630">
    <property type="entry name" value="POLY-BETA-1,6-N-ACETYL-D-GLUCOSAMINE SYNTHASE"/>
    <property type="match status" value="1"/>
</dbReference>
<protein>
    <submittedName>
        <fullName evidence="2">Glycosyl transferase</fullName>
    </submittedName>
</protein>
<evidence type="ECO:0000313" key="3">
    <source>
        <dbReference type="Proteomes" id="UP000003806"/>
    </source>
</evidence>
<accession>H0UKI5</accession>
<name>H0UKI5_9BACT</name>
<dbReference type="eggNOG" id="COG0463">
    <property type="taxonomic scope" value="Bacteria"/>
</dbReference>
<dbReference type="SUPFAM" id="SSF53448">
    <property type="entry name" value="Nucleotide-diphospho-sugar transferases"/>
    <property type="match status" value="1"/>
</dbReference>